<keyword evidence="2 4" id="KW-1133">Transmembrane helix</keyword>
<feature type="transmembrane region" description="Helical" evidence="4">
    <location>
        <begin position="86"/>
        <end position="103"/>
    </location>
</feature>
<comment type="caution">
    <text evidence="5">The sequence shown here is derived from an EMBL/GenBank/DDBJ whole genome shotgun (WGS) entry which is preliminary data.</text>
</comment>
<feature type="transmembrane region" description="Helical" evidence="4">
    <location>
        <begin position="169"/>
        <end position="188"/>
    </location>
</feature>
<evidence type="ECO:0000313" key="5">
    <source>
        <dbReference type="EMBL" id="CAK8688703.1"/>
    </source>
</evidence>
<reference evidence="5 6" key="1">
    <citation type="submission" date="2024-02" db="EMBL/GenBank/DDBJ databases">
        <authorList>
            <person name="Daric V."/>
            <person name="Darras S."/>
        </authorList>
    </citation>
    <scope>NUCLEOTIDE SEQUENCE [LARGE SCALE GENOMIC DNA]</scope>
</reference>
<sequence length="486" mass="53065">MTDSLDCVQTEKQVTETLLAENAQSQASKNDKSSCNPSVNLARYLLSIALGGGFFGMGFASSIFGLALPTLAENLSKELKDVSPVLIARGAGYLSGSLIMGFLERKVDIHFLTISALTVMTVGLVLTPVILNLVVFYVTIALSRLGMGSYETIANVFCLYLWGKKAEPVMQFLHFCFCLGSAITPFVAKPFLNEAQHANSSVNESYVTLKYIDSSGIPFISIPYFIFSVFLVVIIIFIALLRTCKPLSLSESQQKNTIKLEGKRFRLGMLLFLFTFYFVYVAMEASFSSFLYAFSISSKSGLGYSKEIGSNLIALSLFSIVVGQFCAIFMSKKFSPTTILTVDLLGVAVGAIIMMILPTYSKGAQWIFWIAIAMTGLFRTSIYGTTFLWAERYITVNGRAACTFIIGGALGEMTLPIPVGQLIASEPLSFLYFHGGFTLSLILLFVAMRKFASTQGQRLKRDVLGNLSAQLGQSEDGVSKIESTVT</sequence>
<feature type="transmembrane region" description="Helical" evidence="4">
    <location>
        <begin position="366"/>
        <end position="389"/>
    </location>
</feature>
<organism evidence="5 6">
    <name type="scientific">Clavelina lepadiformis</name>
    <name type="common">Light-bulb sea squirt</name>
    <name type="synonym">Ascidia lepadiformis</name>
    <dbReference type="NCBI Taxonomy" id="159417"/>
    <lineage>
        <taxon>Eukaryota</taxon>
        <taxon>Metazoa</taxon>
        <taxon>Chordata</taxon>
        <taxon>Tunicata</taxon>
        <taxon>Ascidiacea</taxon>
        <taxon>Aplousobranchia</taxon>
        <taxon>Clavelinidae</taxon>
        <taxon>Clavelina</taxon>
    </lineage>
</organism>
<gene>
    <name evidence="5" type="ORF">CVLEPA_LOCUS20689</name>
</gene>
<feature type="transmembrane region" description="Helical" evidence="4">
    <location>
        <begin position="401"/>
        <end position="424"/>
    </location>
</feature>
<proteinExistence type="predicted"/>
<evidence type="ECO:0000256" key="4">
    <source>
        <dbReference type="SAM" id="Phobius"/>
    </source>
</evidence>
<dbReference type="PANTHER" id="PTHR23121">
    <property type="entry name" value="SODIUM-DEPENDENT GLUCOSE TRANSPORTER 1"/>
    <property type="match status" value="1"/>
</dbReference>
<accession>A0ABP0GA72</accession>
<evidence type="ECO:0000256" key="2">
    <source>
        <dbReference type="ARBA" id="ARBA00022989"/>
    </source>
</evidence>
<protein>
    <submittedName>
        <fullName evidence="5">Uncharacterized protein</fullName>
    </submittedName>
</protein>
<dbReference type="EMBL" id="CAWYQH010000108">
    <property type="protein sequence ID" value="CAK8688703.1"/>
    <property type="molecule type" value="Genomic_DNA"/>
</dbReference>
<evidence type="ECO:0000313" key="6">
    <source>
        <dbReference type="Proteomes" id="UP001642483"/>
    </source>
</evidence>
<feature type="transmembrane region" description="Helical" evidence="4">
    <location>
        <begin position="222"/>
        <end position="244"/>
    </location>
</feature>
<feature type="transmembrane region" description="Helical" evidence="4">
    <location>
        <begin position="265"/>
        <end position="292"/>
    </location>
</feature>
<dbReference type="Proteomes" id="UP001642483">
    <property type="component" value="Unassembled WGS sequence"/>
</dbReference>
<feature type="transmembrane region" description="Helical" evidence="4">
    <location>
        <begin position="44"/>
        <end position="66"/>
    </location>
</feature>
<evidence type="ECO:0000256" key="1">
    <source>
        <dbReference type="ARBA" id="ARBA00022692"/>
    </source>
</evidence>
<keyword evidence="3 4" id="KW-0472">Membrane</keyword>
<dbReference type="Pfam" id="PF07690">
    <property type="entry name" value="MFS_1"/>
    <property type="match status" value="1"/>
</dbReference>
<feature type="transmembrane region" description="Helical" evidence="4">
    <location>
        <begin position="115"/>
        <end position="139"/>
    </location>
</feature>
<feature type="transmembrane region" description="Helical" evidence="4">
    <location>
        <begin position="430"/>
        <end position="448"/>
    </location>
</feature>
<dbReference type="InterPro" id="IPR011701">
    <property type="entry name" value="MFS"/>
</dbReference>
<evidence type="ECO:0000256" key="3">
    <source>
        <dbReference type="ARBA" id="ARBA00023136"/>
    </source>
</evidence>
<keyword evidence="1 4" id="KW-0812">Transmembrane</keyword>
<name>A0ABP0GA72_CLALP</name>
<feature type="transmembrane region" description="Helical" evidence="4">
    <location>
        <begin position="145"/>
        <end position="162"/>
    </location>
</feature>
<dbReference type="Gene3D" id="1.20.1250.20">
    <property type="entry name" value="MFS general substrate transporter like domains"/>
    <property type="match status" value="2"/>
</dbReference>
<dbReference type="InterPro" id="IPR036259">
    <property type="entry name" value="MFS_trans_sf"/>
</dbReference>
<dbReference type="SUPFAM" id="SSF103473">
    <property type="entry name" value="MFS general substrate transporter"/>
    <property type="match status" value="1"/>
</dbReference>
<keyword evidence="6" id="KW-1185">Reference proteome</keyword>
<dbReference type="PANTHER" id="PTHR23121:SF9">
    <property type="entry name" value="SODIUM-DEPENDENT GLUCOSE TRANSPORTER 1"/>
    <property type="match status" value="1"/>
</dbReference>
<feature type="transmembrane region" description="Helical" evidence="4">
    <location>
        <begin position="312"/>
        <end position="330"/>
    </location>
</feature>
<feature type="transmembrane region" description="Helical" evidence="4">
    <location>
        <begin position="342"/>
        <end position="360"/>
    </location>
</feature>